<reference evidence="7" key="1">
    <citation type="submission" date="2022-05" db="EMBL/GenBank/DDBJ databases">
        <title>Expanded diversity of anoxic marine methylotrophy in a Black Sea sulfate reducing microorganism.</title>
        <authorList>
            <person name="Fischer P.Q."/>
            <person name="Stams A.J.M."/>
            <person name="Villanueva L."/>
            <person name="Sousa D.Z."/>
        </authorList>
    </citation>
    <scope>NUCLEOTIDE SEQUENCE</scope>
    <source>
        <strain evidence="7">P130</strain>
    </source>
</reference>
<dbReference type="SUPFAM" id="SSF52833">
    <property type="entry name" value="Thioredoxin-like"/>
    <property type="match status" value="1"/>
</dbReference>
<dbReference type="EMBL" id="JAMJEV010000006">
    <property type="protein sequence ID" value="MDO0823018.1"/>
    <property type="molecule type" value="Genomic_DNA"/>
</dbReference>
<dbReference type="InterPro" id="IPR036249">
    <property type="entry name" value="Thioredoxin-like_sf"/>
</dbReference>
<dbReference type="CDD" id="cd03064">
    <property type="entry name" value="TRX_Fd_NuoE"/>
    <property type="match status" value="1"/>
</dbReference>
<proteinExistence type="inferred from homology"/>
<evidence type="ECO:0000313" key="8">
    <source>
        <dbReference type="Proteomes" id="UP001176021"/>
    </source>
</evidence>
<evidence type="ECO:0000256" key="1">
    <source>
        <dbReference type="ARBA" id="ARBA00010643"/>
    </source>
</evidence>
<evidence type="ECO:0000313" key="7">
    <source>
        <dbReference type="EMBL" id="MDO0823018.1"/>
    </source>
</evidence>
<dbReference type="InterPro" id="IPR042128">
    <property type="entry name" value="NuoE_dom"/>
</dbReference>
<dbReference type="Pfam" id="PF01257">
    <property type="entry name" value="2Fe-2S_thioredx"/>
    <property type="match status" value="1"/>
</dbReference>
<organism evidence="7 8">
    <name type="scientific">Desulfosporosinus nitroreducens</name>
    <dbReference type="NCBI Taxonomy" id="2018668"/>
    <lineage>
        <taxon>Bacteria</taxon>
        <taxon>Bacillati</taxon>
        <taxon>Bacillota</taxon>
        <taxon>Clostridia</taxon>
        <taxon>Eubacteriales</taxon>
        <taxon>Desulfitobacteriaceae</taxon>
        <taxon>Desulfosporosinus</taxon>
    </lineage>
</organism>
<dbReference type="Gene3D" id="1.10.10.1590">
    <property type="entry name" value="NADH-quinone oxidoreductase subunit E"/>
    <property type="match status" value="1"/>
</dbReference>
<sequence>MDKDAIDKILDKYQGQAGSLIRVMMEIQEEEHWLPREVLVKISEKLGVPFSRVLRIASYYKTFSLTPKGRHEIQICTGTACHIRGAQRVLDAVEELTGIKPGETDLDQKYSLETVNCQGCCTCGPLIKVDEQTHSRISPAEIADALKKYD</sequence>
<accession>A0ABT8QNV5</accession>
<dbReference type="PIRSF" id="PIRSF000216">
    <property type="entry name" value="NADH_DH_24kDa"/>
    <property type="match status" value="1"/>
</dbReference>
<dbReference type="PANTHER" id="PTHR43342:SF1">
    <property type="entry name" value="BIFURCATING [FEFE] HYDROGENASE GAMMA SUBUNIT"/>
    <property type="match status" value="1"/>
</dbReference>
<dbReference type="InterPro" id="IPR041921">
    <property type="entry name" value="NuoE_N"/>
</dbReference>
<keyword evidence="2" id="KW-0001">2Fe-2S</keyword>
<keyword evidence="5" id="KW-0411">Iron-sulfur</keyword>
<evidence type="ECO:0000256" key="5">
    <source>
        <dbReference type="ARBA" id="ARBA00023014"/>
    </source>
</evidence>
<comment type="caution">
    <text evidence="7">The sequence shown here is derived from an EMBL/GenBank/DDBJ whole genome shotgun (WGS) entry which is preliminary data.</text>
</comment>
<comment type="similarity">
    <text evidence="1">Belongs to the complex I 24 kDa subunit family.</text>
</comment>
<dbReference type="InterPro" id="IPR002023">
    <property type="entry name" value="NuoE-like"/>
</dbReference>
<dbReference type="Gene3D" id="3.40.30.10">
    <property type="entry name" value="Glutaredoxin"/>
    <property type="match status" value="1"/>
</dbReference>
<dbReference type="InterPro" id="IPR028431">
    <property type="entry name" value="NADP_DH_HndA-like"/>
</dbReference>
<evidence type="ECO:0000256" key="4">
    <source>
        <dbReference type="ARBA" id="ARBA00023004"/>
    </source>
</evidence>
<protein>
    <submittedName>
        <fullName evidence="7">NAD(P)H-dependent oxidoreductase subunit E</fullName>
    </submittedName>
</protein>
<keyword evidence="4" id="KW-0408">Iron</keyword>
<evidence type="ECO:0000256" key="3">
    <source>
        <dbReference type="ARBA" id="ARBA00022723"/>
    </source>
</evidence>
<dbReference type="RefSeq" id="WP_302048562.1">
    <property type="nucleotide sequence ID" value="NZ_JAMJEV010000006.1"/>
</dbReference>
<dbReference type="Proteomes" id="UP001176021">
    <property type="component" value="Unassembled WGS sequence"/>
</dbReference>
<comment type="cofactor">
    <cofactor evidence="6">
        <name>[2Fe-2S] cluster</name>
        <dbReference type="ChEBI" id="CHEBI:190135"/>
    </cofactor>
</comment>
<dbReference type="PANTHER" id="PTHR43342">
    <property type="entry name" value="NADH-QUINONE OXIDOREDUCTASE, E SUBUNIT"/>
    <property type="match status" value="1"/>
</dbReference>
<name>A0ABT8QNV5_9FIRM</name>
<gene>
    <name evidence="7" type="ORF">M8H41_09140</name>
</gene>
<keyword evidence="8" id="KW-1185">Reference proteome</keyword>
<keyword evidence="3" id="KW-0479">Metal-binding</keyword>
<evidence type="ECO:0000256" key="6">
    <source>
        <dbReference type="ARBA" id="ARBA00034078"/>
    </source>
</evidence>
<evidence type="ECO:0000256" key="2">
    <source>
        <dbReference type="ARBA" id="ARBA00022714"/>
    </source>
</evidence>